<comment type="caution">
    <text evidence="2">The sequence shown here is derived from an EMBL/GenBank/DDBJ whole genome shotgun (WGS) entry which is preliminary data.</text>
</comment>
<gene>
    <name evidence="2" type="ORF">CVLEPA_LOCUS16733</name>
</gene>
<proteinExistence type="predicted"/>
<protein>
    <recommendedName>
        <fullName evidence="4">CCHC-type domain-containing protein</fullName>
    </recommendedName>
</protein>
<dbReference type="SUPFAM" id="SSF57756">
    <property type="entry name" value="Retrovirus zinc finger-like domains"/>
    <property type="match status" value="1"/>
</dbReference>
<feature type="coiled-coil region" evidence="1">
    <location>
        <begin position="174"/>
        <end position="201"/>
    </location>
</feature>
<evidence type="ECO:0000313" key="2">
    <source>
        <dbReference type="EMBL" id="CAK8685624.1"/>
    </source>
</evidence>
<sequence>MEYMLDLFESFCDSVDATAATRKDAFMLSLPVEVKLEMKCNGAEVGTMNYEELKSTAKEVACRSLRCNKTKQRLIQETQALGETNRSYDNALVELGTIAFPKPEDGDTKNDVLYKALIADLLNKHKGERLVTCNMEVQCPKFADAIKMQLLMEPAYTQQHFSKIHPLKEVPPACQEIKKKIQDLRQKVDTLRESLSDISRRSRLNHNHPFRPRESRTCFACGEIKHIIRYCPQHNRQENANGRTQVSAPESITTTKTRICYLQDTR</sequence>
<evidence type="ECO:0008006" key="4">
    <source>
        <dbReference type="Google" id="ProtNLM"/>
    </source>
</evidence>
<dbReference type="Proteomes" id="UP001642483">
    <property type="component" value="Unassembled WGS sequence"/>
</dbReference>
<name>A0ABP0G4D0_CLALP</name>
<keyword evidence="1" id="KW-0175">Coiled coil</keyword>
<dbReference type="EMBL" id="CAWYQH010000100">
    <property type="protein sequence ID" value="CAK8685624.1"/>
    <property type="molecule type" value="Genomic_DNA"/>
</dbReference>
<dbReference type="Gene3D" id="4.10.60.10">
    <property type="entry name" value="Zinc finger, CCHC-type"/>
    <property type="match status" value="1"/>
</dbReference>
<organism evidence="2 3">
    <name type="scientific">Clavelina lepadiformis</name>
    <name type="common">Light-bulb sea squirt</name>
    <name type="synonym">Ascidia lepadiformis</name>
    <dbReference type="NCBI Taxonomy" id="159417"/>
    <lineage>
        <taxon>Eukaryota</taxon>
        <taxon>Metazoa</taxon>
        <taxon>Chordata</taxon>
        <taxon>Tunicata</taxon>
        <taxon>Ascidiacea</taxon>
        <taxon>Aplousobranchia</taxon>
        <taxon>Clavelinidae</taxon>
        <taxon>Clavelina</taxon>
    </lineage>
</organism>
<evidence type="ECO:0000256" key="1">
    <source>
        <dbReference type="SAM" id="Coils"/>
    </source>
</evidence>
<evidence type="ECO:0000313" key="3">
    <source>
        <dbReference type="Proteomes" id="UP001642483"/>
    </source>
</evidence>
<keyword evidence="3" id="KW-1185">Reference proteome</keyword>
<dbReference type="InterPro" id="IPR036875">
    <property type="entry name" value="Znf_CCHC_sf"/>
</dbReference>
<reference evidence="2 3" key="1">
    <citation type="submission" date="2024-02" db="EMBL/GenBank/DDBJ databases">
        <authorList>
            <person name="Daric V."/>
            <person name="Darras S."/>
        </authorList>
    </citation>
    <scope>NUCLEOTIDE SEQUENCE [LARGE SCALE GENOMIC DNA]</scope>
</reference>
<accession>A0ABP0G4D0</accession>